<dbReference type="InterPro" id="IPR024731">
    <property type="entry name" value="NELL2-like_EGF"/>
</dbReference>
<organism evidence="14 15">
    <name type="scientific">Romanomermis culicivorax</name>
    <name type="common">Nematode worm</name>
    <dbReference type="NCBI Taxonomy" id="13658"/>
    <lineage>
        <taxon>Eukaryota</taxon>
        <taxon>Metazoa</taxon>
        <taxon>Ecdysozoa</taxon>
        <taxon>Nematoda</taxon>
        <taxon>Enoplea</taxon>
        <taxon>Dorylaimia</taxon>
        <taxon>Mermithida</taxon>
        <taxon>Mermithoidea</taxon>
        <taxon>Mermithidae</taxon>
        <taxon>Romanomermis</taxon>
    </lineage>
</organism>
<dbReference type="PROSITE" id="PS00010">
    <property type="entry name" value="ASX_HYDROXYL"/>
    <property type="match status" value="1"/>
</dbReference>
<keyword evidence="8" id="KW-1015">Disulfide bond</keyword>
<evidence type="ECO:0000313" key="15">
    <source>
        <dbReference type="WBParaSite" id="nRc.2.0.1.t24394-RA"/>
    </source>
</evidence>
<dbReference type="FunFam" id="2.10.25.10:FF:000038">
    <property type="entry name" value="Fibrillin 2"/>
    <property type="match status" value="1"/>
</dbReference>
<sequence length="311" mass="33654">MPLGYSSSIALSILMFDLFWAVVCNFSTMKEISDAETCAENEWGHDCENCCHCENGPCNALTGQCNGACKKCWTGAPACDTKEPDCKVKSKECGFNAISFSETDKCGDVTTRCQCLAGFTGDGATCSDINECANDNTHCSPYAKCINTPGRFYCECIPGYVGNGTLCQEAPDKVESPTAGRSAEVTTLGAPATVDPTEKAEETTDEQKPTVTNAVPIEGQDSTEESSGTTSGFSTVSPLDSVILLPNVKDSKLTFVLNYPLTIFGTIRRKLTRSRDGFSKFTYQNSLLEPLPDKHHEKESIKRGVARTRRD</sequence>
<dbReference type="InterPro" id="IPR000742">
    <property type="entry name" value="EGF"/>
</dbReference>
<dbReference type="SMART" id="SM00179">
    <property type="entry name" value="EGF_CA"/>
    <property type="match status" value="1"/>
</dbReference>
<comment type="caution">
    <text evidence="10">Lacks conserved residue(s) required for the propagation of feature annotation.</text>
</comment>
<evidence type="ECO:0000256" key="6">
    <source>
        <dbReference type="ARBA" id="ARBA00022737"/>
    </source>
</evidence>
<evidence type="ECO:0000256" key="10">
    <source>
        <dbReference type="PROSITE-ProRule" id="PRU00076"/>
    </source>
</evidence>
<dbReference type="Gene3D" id="2.10.25.10">
    <property type="entry name" value="Laminin"/>
    <property type="match status" value="1"/>
</dbReference>
<dbReference type="PANTHER" id="PTHR24038:SF11">
    <property type="entry name" value="INTEGRIN BETA-LIKE PROTEIN E"/>
    <property type="match status" value="1"/>
</dbReference>
<dbReference type="SUPFAM" id="SSF57196">
    <property type="entry name" value="EGF/Laminin"/>
    <property type="match status" value="1"/>
</dbReference>
<evidence type="ECO:0000256" key="8">
    <source>
        <dbReference type="ARBA" id="ARBA00023157"/>
    </source>
</evidence>
<evidence type="ECO:0000256" key="2">
    <source>
        <dbReference type="ARBA" id="ARBA00004613"/>
    </source>
</evidence>
<dbReference type="Pfam" id="PF12662">
    <property type="entry name" value="cEGF"/>
    <property type="match status" value="1"/>
</dbReference>
<dbReference type="AlphaFoldDB" id="A0A915JD37"/>
<accession>A0A915JD37</accession>
<dbReference type="GO" id="GO:0005509">
    <property type="term" value="F:calcium ion binding"/>
    <property type="evidence" value="ECO:0007669"/>
    <property type="project" value="InterPro"/>
</dbReference>
<keyword evidence="9" id="KW-0325">Glycoprotein</keyword>
<name>A0A915JD37_ROMCU</name>
<keyword evidence="3" id="KW-0964">Secreted</keyword>
<dbReference type="PROSITE" id="PS01187">
    <property type="entry name" value="EGF_CA"/>
    <property type="match status" value="1"/>
</dbReference>
<evidence type="ECO:0000256" key="11">
    <source>
        <dbReference type="SAM" id="MobiDB-lite"/>
    </source>
</evidence>
<dbReference type="GO" id="GO:0005576">
    <property type="term" value="C:extracellular region"/>
    <property type="evidence" value="ECO:0007669"/>
    <property type="project" value="UniProtKB-SubCell"/>
</dbReference>
<evidence type="ECO:0000256" key="12">
    <source>
        <dbReference type="SAM" id="SignalP"/>
    </source>
</evidence>
<evidence type="ECO:0000313" key="14">
    <source>
        <dbReference type="Proteomes" id="UP000887565"/>
    </source>
</evidence>
<feature type="signal peptide" evidence="12">
    <location>
        <begin position="1"/>
        <end position="25"/>
    </location>
</feature>
<protein>
    <submittedName>
        <fullName evidence="15">EGF-like domain-containing protein</fullName>
    </submittedName>
</protein>
<keyword evidence="14" id="KW-1185">Reference proteome</keyword>
<evidence type="ECO:0000256" key="9">
    <source>
        <dbReference type="ARBA" id="ARBA00023180"/>
    </source>
</evidence>
<keyword evidence="6" id="KW-0677">Repeat</keyword>
<dbReference type="SMART" id="SM00181">
    <property type="entry name" value="EGF"/>
    <property type="match status" value="2"/>
</dbReference>
<dbReference type="InterPro" id="IPR000152">
    <property type="entry name" value="EGF-type_Asp/Asn_hydroxyl_site"/>
</dbReference>
<dbReference type="GO" id="GO:0016020">
    <property type="term" value="C:membrane"/>
    <property type="evidence" value="ECO:0007669"/>
    <property type="project" value="UniProtKB-SubCell"/>
</dbReference>
<evidence type="ECO:0000256" key="3">
    <source>
        <dbReference type="ARBA" id="ARBA00022525"/>
    </source>
</evidence>
<reference evidence="15" key="1">
    <citation type="submission" date="2022-11" db="UniProtKB">
        <authorList>
            <consortium name="WormBaseParasite"/>
        </authorList>
    </citation>
    <scope>IDENTIFICATION</scope>
</reference>
<dbReference type="InterPro" id="IPR026823">
    <property type="entry name" value="cEGF"/>
</dbReference>
<dbReference type="WBParaSite" id="nRc.2.0.1.t24394-RA">
    <property type="protein sequence ID" value="nRc.2.0.1.t24394-RA"/>
    <property type="gene ID" value="nRc.2.0.1.g24394"/>
</dbReference>
<dbReference type="CDD" id="cd00054">
    <property type="entry name" value="EGF_CA"/>
    <property type="match status" value="1"/>
</dbReference>
<dbReference type="InterPro" id="IPR001881">
    <property type="entry name" value="EGF-like_Ca-bd_dom"/>
</dbReference>
<keyword evidence="7" id="KW-0472">Membrane</keyword>
<feature type="compositionally biased region" description="Basic and acidic residues" evidence="11">
    <location>
        <begin position="196"/>
        <end position="208"/>
    </location>
</feature>
<dbReference type="PROSITE" id="PS50026">
    <property type="entry name" value="EGF_3"/>
    <property type="match status" value="1"/>
</dbReference>
<feature type="chain" id="PRO_5037333588" evidence="12">
    <location>
        <begin position="26"/>
        <end position="311"/>
    </location>
</feature>
<evidence type="ECO:0000256" key="1">
    <source>
        <dbReference type="ARBA" id="ARBA00004370"/>
    </source>
</evidence>
<proteinExistence type="predicted"/>
<keyword evidence="4 10" id="KW-0245">EGF-like domain</keyword>
<dbReference type="InterPro" id="IPR018097">
    <property type="entry name" value="EGF_Ca-bd_CS"/>
</dbReference>
<comment type="subcellular location">
    <subcellularLocation>
        <location evidence="1">Membrane</location>
    </subcellularLocation>
    <subcellularLocation>
        <location evidence="2">Secreted</location>
    </subcellularLocation>
</comment>
<feature type="domain" description="EGF-like" evidence="13">
    <location>
        <begin position="128"/>
        <end position="168"/>
    </location>
</feature>
<evidence type="ECO:0000256" key="7">
    <source>
        <dbReference type="ARBA" id="ARBA00023136"/>
    </source>
</evidence>
<feature type="region of interest" description="Disordered" evidence="11">
    <location>
        <begin position="172"/>
        <end position="234"/>
    </location>
</feature>
<evidence type="ECO:0000259" key="13">
    <source>
        <dbReference type="PROSITE" id="PS50026"/>
    </source>
</evidence>
<keyword evidence="5 12" id="KW-0732">Signal</keyword>
<dbReference type="Proteomes" id="UP000887565">
    <property type="component" value="Unplaced"/>
</dbReference>
<dbReference type="PROSITE" id="PS01186">
    <property type="entry name" value="EGF_2"/>
    <property type="match status" value="1"/>
</dbReference>
<evidence type="ECO:0000256" key="4">
    <source>
        <dbReference type="ARBA" id="ARBA00022536"/>
    </source>
</evidence>
<feature type="compositionally biased region" description="Low complexity" evidence="11">
    <location>
        <begin position="225"/>
        <end position="234"/>
    </location>
</feature>
<dbReference type="PANTHER" id="PTHR24038">
    <property type="entry name" value="STABILIN"/>
    <property type="match status" value="1"/>
</dbReference>
<dbReference type="Pfam" id="PF12947">
    <property type="entry name" value="EGF_3"/>
    <property type="match status" value="1"/>
</dbReference>
<evidence type="ECO:0000256" key="5">
    <source>
        <dbReference type="ARBA" id="ARBA00022729"/>
    </source>
</evidence>